<dbReference type="RefSeq" id="WP_344971591.1">
    <property type="nucleotide sequence ID" value="NZ_BAABDD010000011.1"/>
</dbReference>
<evidence type="ECO:0000256" key="1">
    <source>
        <dbReference type="SAM" id="MobiDB-lite"/>
    </source>
</evidence>
<evidence type="ECO:0008006" key="4">
    <source>
        <dbReference type="Google" id="ProtNLM"/>
    </source>
</evidence>
<keyword evidence="3" id="KW-1185">Reference proteome</keyword>
<organism evidence="2 3">
    <name type="scientific">Salinactinospora qingdaonensis</name>
    <dbReference type="NCBI Taxonomy" id="702744"/>
    <lineage>
        <taxon>Bacteria</taxon>
        <taxon>Bacillati</taxon>
        <taxon>Actinomycetota</taxon>
        <taxon>Actinomycetes</taxon>
        <taxon>Streptosporangiales</taxon>
        <taxon>Nocardiopsidaceae</taxon>
        <taxon>Salinactinospora</taxon>
    </lineage>
</organism>
<reference evidence="3" key="1">
    <citation type="journal article" date="2019" name="Int. J. Syst. Evol. Microbiol.">
        <title>The Global Catalogue of Microorganisms (GCM) 10K type strain sequencing project: providing services to taxonomists for standard genome sequencing and annotation.</title>
        <authorList>
            <consortium name="The Broad Institute Genomics Platform"/>
            <consortium name="The Broad Institute Genome Sequencing Center for Infectious Disease"/>
            <person name="Wu L."/>
            <person name="Ma J."/>
        </authorList>
    </citation>
    <scope>NUCLEOTIDE SEQUENCE [LARGE SCALE GENOMIC DNA]</scope>
    <source>
        <strain evidence="3">JCM 17137</strain>
    </source>
</reference>
<protein>
    <recommendedName>
        <fullName evidence="4">Secreted protein</fullName>
    </recommendedName>
</protein>
<feature type="region of interest" description="Disordered" evidence="1">
    <location>
        <begin position="62"/>
        <end position="103"/>
    </location>
</feature>
<gene>
    <name evidence="2" type="ORF">GCM10022402_27060</name>
</gene>
<feature type="compositionally biased region" description="Basic and acidic residues" evidence="1">
    <location>
        <begin position="63"/>
        <end position="74"/>
    </location>
</feature>
<name>A0ABP7FUD8_9ACTN</name>
<dbReference type="Pfam" id="PF19664">
    <property type="entry name" value="DUF6167"/>
    <property type="match status" value="1"/>
</dbReference>
<evidence type="ECO:0000313" key="3">
    <source>
        <dbReference type="Proteomes" id="UP001500908"/>
    </source>
</evidence>
<evidence type="ECO:0000313" key="2">
    <source>
        <dbReference type="EMBL" id="GAA3746137.1"/>
    </source>
</evidence>
<dbReference type="InterPro" id="IPR046165">
    <property type="entry name" value="DUF6167"/>
</dbReference>
<dbReference type="Proteomes" id="UP001500908">
    <property type="component" value="Unassembled WGS sequence"/>
</dbReference>
<accession>A0ABP7FUD8</accession>
<comment type="caution">
    <text evidence="2">The sequence shown here is derived from an EMBL/GenBank/DDBJ whole genome shotgun (WGS) entry which is preliminary data.</text>
</comment>
<sequence>MIGRIVYFAAGAALGGYVVYKLNRAARSWSPEGIAHRVEDRVADYRSALREFNEDVAAAVQQREAELRNRHEPASARPALTPKFPNGTSPNGLPEPPEHYRRR</sequence>
<proteinExistence type="predicted"/>
<dbReference type="EMBL" id="BAABDD010000011">
    <property type="protein sequence ID" value="GAA3746137.1"/>
    <property type="molecule type" value="Genomic_DNA"/>
</dbReference>